<protein>
    <submittedName>
        <fullName evidence="2">Peptidase</fullName>
    </submittedName>
</protein>
<evidence type="ECO:0000313" key="3">
    <source>
        <dbReference type="Proteomes" id="UP000611554"/>
    </source>
</evidence>
<dbReference type="Pfam" id="PF07687">
    <property type="entry name" value="M20_dimer"/>
    <property type="match status" value="1"/>
</dbReference>
<dbReference type="InterPro" id="IPR017439">
    <property type="entry name" value="Amidohydrolase"/>
</dbReference>
<evidence type="ECO:0000313" key="2">
    <source>
        <dbReference type="EMBL" id="GGQ24574.1"/>
    </source>
</evidence>
<organism evidence="2 3">
    <name type="scientific">Streptosporangium pseudovulgare</name>
    <dbReference type="NCBI Taxonomy" id="35765"/>
    <lineage>
        <taxon>Bacteria</taxon>
        <taxon>Bacillati</taxon>
        <taxon>Actinomycetota</taxon>
        <taxon>Actinomycetes</taxon>
        <taxon>Streptosporangiales</taxon>
        <taxon>Streptosporangiaceae</taxon>
        <taxon>Streptosporangium</taxon>
    </lineage>
</organism>
<dbReference type="InterPro" id="IPR002933">
    <property type="entry name" value="Peptidase_M20"/>
</dbReference>
<dbReference type="SUPFAM" id="SSF53187">
    <property type="entry name" value="Zn-dependent exopeptidases"/>
    <property type="match status" value="1"/>
</dbReference>
<dbReference type="Gene3D" id="3.30.70.360">
    <property type="match status" value="1"/>
</dbReference>
<accession>A0ABQ2RCT3</accession>
<dbReference type="EMBL" id="BMQJ01000020">
    <property type="protein sequence ID" value="GGQ24574.1"/>
    <property type="molecule type" value="Genomic_DNA"/>
</dbReference>
<name>A0ABQ2RCT3_9ACTN</name>
<dbReference type="PANTHER" id="PTHR11014:SF63">
    <property type="entry name" value="METALLOPEPTIDASE, PUTATIVE (AFU_ORTHOLOGUE AFUA_6G09600)-RELATED"/>
    <property type="match status" value="1"/>
</dbReference>
<dbReference type="InterPro" id="IPR011650">
    <property type="entry name" value="Peptidase_M20_dimer"/>
</dbReference>
<gene>
    <name evidence="2" type="ORF">GCM10010140_63520</name>
</gene>
<feature type="domain" description="Peptidase M20 dimerisation" evidence="1">
    <location>
        <begin position="193"/>
        <end position="288"/>
    </location>
</feature>
<dbReference type="RefSeq" id="WP_189250116.1">
    <property type="nucleotide sequence ID" value="NZ_BMQJ01000020.1"/>
</dbReference>
<dbReference type="Proteomes" id="UP000611554">
    <property type="component" value="Unassembled WGS sequence"/>
</dbReference>
<reference evidence="3" key="1">
    <citation type="journal article" date="2019" name="Int. J. Syst. Evol. Microbiol.">
        <title>The Global Catalogue of Microorganisms (GCM) 10K type strain sequencing project: providing services to taxonomists for standard genome sequencing and annotation.</title>
        <authorList>
            <consortium name="The Broad Institute Genomics Platform"/>
            <consortium name="The Broad Institute Genome Sequencing Center for Infectious Disease"/>
            <person name="Wu L."/>
            <person name="Ma J."/>
        </authorList>
    </citation>
    <scope>NUCLEOTIDE SEQUENCE [LARGE SCALE GENOMIC DNA]</scope>
    <source>
        <strain evidence="3">JCM 3115</strain>
    </source>
</reference>
<evidence type="ECO:0000259" key="1">
    <source>
        <dbReference type="Pfam" id="PF07687"/>
    </source>
</evidence>
<dbReference type="InterPro" id="IPR036264">
    <property type="entry name" value="Bact_exopeptidase_dim_dom"/>
</dbReference>
<dbReference type="Pfam" id="PF01546">
    <property type="entry name" value="Peptidase_M20"/>
    <property type="match status" value="1"/>
</dbReference>
<proteinExistence type="predicted"/>
<keyword evidence="3" id="KW-1185">Reference proteome</keyword>
<dbReference type="PANTHER" id="PTHR11014">
    <property type="entry name" value="PEPTIDASE M20 FAMILY MEMBER"/>
    <property type="match status" value="1"/>
</dbReference>
<dbReference type="PIRSF" id="PIRSF005962">
    <property type="entry name" value="Pept_M20D_amidohydro"/>
    <property type="match status" value="1"/>
</dbReference>
<dbReference type="NCBIfam" id="TIGR01891">
    <property type="entry name" value="amidohydrolases"/>
    <property type="match status" value="1"/>
</dbReference>
<comment type="caution">
    <text evidence="2">The sequence shown here is derived from an EMBL/GenBank/DDBJ whole genome shotgun (WGS) entry which is preliminary data.</text>
</comment>
<sequence length="421" mass="44099">MSVDTVLAGLDAIRSGLEAYYRDLHAHPELGHQEKRTSARVAEQLRAYGYDVHDRVGGTGVVGVLANGDGPGVLFRADMDALPIKERTGLPYASTATSGDGHPIMHACGHDTHVTALLGAARLMSRAKDAWKGTHIALFQPAEEPGDGARGMIADGLADRIPKPDVCLAQHVLPYPAGQVLTRPGPALSAADNYRVTVYGRSAHGSSPEQGIDPVVMASMLVVRLQTVVSREVGPLTPVVLTVGSVHSGANPNNIPETAEIQLNVRTYREDVRRRVKDAIVRIAHAECAASGAPKPPDIDHFGTFPATINDEDTTRKVAASFSAFFGDRAGALDLQTASEDFSEIPKALGAPFTYWGFGGTDPGRYAGAAAEGTIATDVPANHNAAFAPVVQPTLDTGVQAAVVSALAYLGDGASRKGPAD</sequence>
<dbReference type="Gene3D" id="3.40.630.10">
    <property type="entry name" value="Zn peptidases"/>
    <property type="match status" value="1"/>
</dbReference>
<dbReference type="SUPFAM" id="SSF55031">
    <property type="entry name" value="Bacterial exopeptidase dimerisation domain"/>
    <property type="match status" value="1"/>
</dbReference>